<dbReference type="AlphaFoldDB" id="A0A8J8JTV6"/>
<name>A0A8J8JTV6_9BACT</name>
<feature type="signal peptide" evidence="1">
    <location>
        <begin position="1"/>
        <end position="19"/>
    </location>
</feature>
<keyword evidence="3" id="KW-1185">Reference proteome</keyword>
<dbReference type="EMBL" id="WHPF01000006">
    <property type="protein sequence ID" value="NNV55640.1"/>
    <property type="molecule type" value="Genomic_DNA"/>
</dbReference>
<evidence type="ECO:0000313" key="2">
    <source>
        <dbReference type="EMBL" id="NNV55640.1"/>
    </source>
</evidence>
<organism evidence="2 3">
    <name type="scientific">Limnovirga soli</name>
    <dbReference type="NCBI Taxonomy" id="2656915"/>
    <lineage>
        <taxon>Bacteria</taxon>
        <taxon>Pseudomonadati</taxon>
        <taxon>Bacteroidota</taxon>
        <taxon>Chitinophagia</taxon>
        <taxon>Chitinophagales</taxon>
        <taxon>Chitinophagaceae</taxon>
        <taxon>Limnovirga</taxon>
    </lineage>
</organism>
<sequence>MKKISIVLIICCGFTQLQAQVTNSYADYLQKQKNYKKIAGLELPSINMQQKIPLAIVQPKPAQNNNMDNMPIVGNTGTFTFVENKNGFEIYTSSVDKMPVLKPDAGFESNMPVAGVKQGYITTLKKQN</sequence>
<accession>A0A8J8JTV6</accession>
<reference evidence="2" key="1">
    <citation type="submission" date="2019-10" db="EMBL/GenBank/DDBJ databases">
        <title>Draft genome sequence of Panacibacter sp. KCS-6.</title>
        <authorList>
            <person name="Yim K.J."/>
        </authorList>
    </citation>
    <scope>NUCLEOTIDE SEQUENCE</scope>
    <source>
        <strain evidence="2">KCS-6</strain>
    </source>
</reference>
<evidence type="ECO:0000256" key="1">
    <source>
        <dbReference type="SAM" id="SignalP"/>
    </source>
</evidence>
<dbReference type="RefSeq" id="WP_171607575.1">
    <property type="nucleotide sequence ID" value="NZ_WHPF01000006.1"/>
</dbReference>
<dbReference type="Proteomes" id="UP000598971">
    <property type="component" value="Unassembled WGS sequence"/>
</dbReference>
<comment type="caution">
    <text evidence="2">The sequence shown here is derived from an EMBL/GenBank/DDBJ whole genome shotgun (WGS) entry which is preliminary data.</text>
</comment>
<keyword evidence="1" id="KW-0732">Signal</keyword>
<feature type="chain" id="PRO_5035180851" evidence="1">
    <location>
        <begin position="20"/>
        <end position="128"/>
    </location>
</feature>
<protein>
    <submittedName>
        <fullName evidence="2">Uncharacterized protein</fullName>
    </submittedName>
</protein>
<evidence type="ECO:0000313" key="3">
    <source>
        <dbReference type="Proteomes" id="UP000598971"/>
    </source>
</evidence>
<proteinExistence type="predicted"/>
<gene>
    <name evidence="2" type="ORF">GD597_09230</name>
</gene>